<sequence length="143" mass="16156">MFTPYFNLKRVGVNLVSNIQVKLKGIKQLKHGQYHQKQQEVTINQQNYAFNQLNLDNPITGQIYGTALNYKGEYEALESEMNEDPYKAPPKAPILYIKPVNTFSSDGMPVPLPKGHDELQVGAALGLDLRHLAHVEQTMNEYG</sequence>
<proteinExistence type="predicted"/>
<protein>
    <recommendedName>
        <fullName evidence="1">Fumarylacetoacetase-like C-terminal domain-containing protein</fullName>
    </recommendedName>
</protein>
<dbReference type="AlphaFoldDB" id="A0A4Y8ILW7"/>
<dbReference type="InterPro" id="IPR011234">
    <property type="entry name" value="Fumarylacetoacetase-like_C"/>
</dbReference>
<dbReference type="EMBL" id="SOPW01000013">
    <property type="protein sequence ID" value="TFB18485.1"/>
    <property type="molecule type" value="Genomic_DNA"/>
</dbReference>
<accession>A0A4Y8ILW7</accession>
<dbReference type="OrthoDB" id="9805307at2"/>
<feature type="domain" description="Fumarylacetoacetase-like C-terminal" evidence="1">
    <location>
        <begin position="63"/>
        <end position="139"/>
    </location>
</feature>
<dbReference type="Gene3D" id="3.90.850.10">
    <property type="entry name" value="Fumarylacetoacetase-like, C-terminal domain"/>
    <property type="match status" value="1"/>
</dbReference>
<dbReference type="GO" id="GO:0003824">
    <property type="term" value="F:catalytic activity"/>
    <property type="evidence" value="ECO:0007669"/>
    <property type="project" value="InterPro"/>
</dbReference>
<evidence type="ECO:0000313" key="3">
    <source>
        <dbReference type="Proteomes" id="UP000297975"/>
    </source>
</evidence>
<name>A0A4Y8ILW7_9BACI</name>
<evidence type="ECO:0000259" key="1">
    <source>
        <dbReference type="Pfam" id="PF01557"/>
    </source>
</evidence>
<reference evidence="2 3" key="1">
    <citation type="submission" date="2019-03" db="EMBL/GenBank/DDBJ databases">
        <authorList>
            <person name="He R.-H."/>
        </authorList>
    </citation>
    <scope>NUCLEOTIDE SEQUENCE [LARGE SCALE GENOMIC DNA]</scope>
    <source>
        <strain evidence="3">SH 714</strain>
    </source>
</reference>
<keyword evidence="3" id="KW-1185">Reference proteome</keyword>
<dbReference type="Pfam" id="PF01557">
    <property type="entry name" value="FAA_hydrolase"/>
    <property type="match status" value="1"/>
</dbReference>
<organism evidence="2 3">
    <name type="scientific">Filobacillus milosensis</name>
    <dbReference type="NCBI Taxonomy" id="94137"/>
    <lineage>
        <taxon>Bacteria</taxon>
        <taxon>Bacillati</taxon>
        <taxon>Bacillota</taxon>
        <taxon>Bacilli</taxon>
        <taxon>Bacillales</taxon>
        <taxon>Bacillaceae</taxon>
        <taxon>Filobacillus</taxon>
    </lineage>
</organism>
<dbReference type="Proteomes" id="UP000297975">
    <property type="component" value="Unassembled WGS sequence"/>
</dbReference>
<comment type="caution">
    <text evidence="2">The sequence shown here is derived from an EMBL/GenBank/DDBJ whole genome shotgun (WGS) entry which is preliminary data.</text>
</comment>
<evidence type="ECO:0000313" key="2">
    <source>
        <dbReference type="EMBL" id="TFB18485.1"/>
    </source>
</evidence>
<gene>
    <name evidence="2" type="ORF">E3U55_11875</name>
</gene>
<dbReference type="SUPFAM" id="SSF56529">
    <property type="entry name" value="FAH"/>
    <property type="match status" value="1"/>
</dbReference>
<dbReference type="InterPro" id="IPR036663">
    <property type="entry name" value="Fumarylacetoacetase_C_sf"/>
</dbReference>